<comment type="caution">
    <text evidence="2">The sequence shown here is derived from an EMBL/GenBank/DDBJ whole genome shotgun (WGS) entry which is preliminary data.</text>
</comment>
<dbReference type="EMBL" id="BSDZ01000079">
    <property type="protein sequence ID" value="GLI68321.1"/>
    <property type="molecule type" value="Genomic_DNA"/>
</dbReference>
<name>A0ABQ5SFA1_9CHLO</name>
<gene>
    <name evidence="2" type="ORF">VaNZ11_012684</name>
</gene>
<evidence type="ECO:0000313" key="3">
    <source>
        <dbReference type="Proteomes" id="UP001165090"/>
    </source>
</evidence>
<feature type="compositionally biased region" description="Low complexity" evidence="1">
    <location>
        <begin position="326"/>
        <end position="342"/>
    </location>
</feature>
<feature type="non-terminal residue" evidence="2">
    <location>
        <position position="1"/>
    </location>
</feature>
<feature type="region of interest" description="Disordered" evidence="1">
    <location>
        <begin position="271"/>
        <end position="308"/>
    </location>
</feature>
<dbReference type="Proteomes" id="UP001165090">
    <property type="component" value="Unassembled WGS sequence"/>
</dbReference>
<dbReference type="PANTHER" id="PTHR13491">
    <property type="entry name" value="ZCCHC10 PROTEIN"/>
    <property type="match status" value="1"/>
</dbReference>
<dbReference type="InterPro" id="IPR039715">
    <property type="entry name" value="ZCCHC10"/>
</dbReference>
<organism evidence="2 3">
    <name type="scientific">Volvox africanus</name>
    <dbReference type="NCBI Taxonomy" id="51714"/>
    <lineage>
        <taxon>Eukaryota</taxon>
        <taxon>Viridiplantae</taxon>
        <taxon>Chlorophyta</taxon>
        <taxon>core chlorophytes</taxon>
        <taxon>Chlorophyceae</taxon>
        <taxon>CS clade</taxon>
        <taxon>Chlamydomonadales</taxon>
        <taxon>Volvocaceae</taxon>
        <taxon>Volvox</taxon>
    </lineage>
</organism>
<feature type="non-terminal residue" evidence="2">
    <location>
        <position position="686"/>
    </location>
</feature>
<feature type="region of interest" description="Disordered" evidence="1">
    <location>
        <begin position="98"/>
        <end position="136"/>
    </location>
</feature>
<reference evidence="2 3" key="1">
    <citation type="journal article" date="2023" name="IScience">
        <title>Expanded male sex-determining region conserved during the evolution of homothallism in the green alga Volvox.</title>
        <authorList>
            <person name="Yamamoto K."/>
            <person name="Matsuzaki R."/>
            <person name="Mahakham W."/>
            <person name="Heman W."/>
            <person name="Sekimoto H."/>
            <person name="Kawachi M."/>
            <person name="Minakuchi Y."/>
            <person name="Toyoda A."/>
            <person name="Nozaki H."/>
        </authorList>
    </citation>
    <scope>NUCLEOTIDE SEQUENCE [LARGE SCALE GENOMIC DNA]</scope>
    <source>
        <strain evidence="2 3">NIES-4468</strain>
    </source>
</reference>
<proteinExistence type="predicted"/>
<keyword evidence="3" id="KW-1185">Reference proteome</keyword>
<sequence length="686" mass="72118">RVRNGSLFQDLNRASGFNHTDLVLLTGDTTADVPILQLQLQFLNDTLISGLDTSVGPFPGLYLRPQPGGVLLSTNVTVTFQYLNIVNVVANFKLSSSVSSNSDRSSSNSSSNNGSRSNSGSSGFNGDGTTNNSGSGATGTANWSLSLDSFSLSPGSLLRLVRSRVVLQDCQVAQRLYDAASGQYQPQPPGFNITQRDVVREVLANRVQLPQLELRDVIIGCNEVCGMTGTRTLTVNSQTDWYTAMSVINRHADGCNGYIVELATNVSLVPSPTLQPPSSPYPQQSSSTASSRFLVEATGGSGGSGMPYKPVSVQVNLTLRGVAPGSSSSTSSPSSSSSSSSSTPPPSSGAVVLDAALMRSVFLVQPPARISLEQITLINLAAPQTGVLAIPMYFVARPDPYVTSPQSVILTNVTLVLASDELSYEVSWFRSLADGSNLMAPVMMGWLADVVQVAKVSSFTATSFTLSRFIGFGIDAANLVITSAPPAPFTLSQRTIGISLFAPSPLDSYPQILGVNSTAALVSALNASAGDLTSQPGLFEAYPGVPNLAAVSLYSYNHTAPSVFAPVSYGRVVLQRSYIVGPYVNVISVAAAAGGVLPPPVLDFGHTRSTWAVWNGSDFSLTLRNLTLVGLGSPSRWPSDRLVRCLDLPVWALEGSRVPSLSGDPPALILDGATVSVSPQELQIWV</sequence>
<accession>A0ABQ5SFA1</accession>
<protein>
    <submittedName>
        <fullName evidence="2">Uncharacterized protein</fullName>
    </submittedName>
</protein>
<evidence type="ECO:0000256" key="1">
    <source>
        <dbReference type="SAM" id="MobiDB-lite"/>
    </source>
</evidence>
<dbReference type="PANTHER" id="PTHR13491:SF0">
    <property type="entry name" value="ZINC FINGER CCHC DOMAIN-CONTAINING PROTEIN 10"/>
    <property type="match status" value="1"/>
</dbReference>
<feature type="region of interest" description="Disordered" evidence="1">
    <location>
        <begin position="322"/>
        <end position="346"/>
    </location>
</feature>
<evidence type="ECO:0000313" key="2">
    <source>
        <dbReference type="EMBL" id="GLI68321.1"/>
    </source>
</evidence>
<feature type="compositionally biased region" description="Low complexity" evidence="1">
    <location>
        <begin position="281"/>
        <end position="291"/>
    </location>
</feature>